<dbReference type="EMBL" id="JBHFFA010000001">
    <property type="protein sequence ID" value="KAL2652503.1"/>
    <property type="molecule type" value="Genomic_DNA"/>
</dbReference>
<sequence>MEGNGVPYSFIHRGYGSGGCIGRIRSNENGTRNKQQVTVQMAVVPSSSEKQKVMREVGVRCCWDLLEPQPIRSTALSVEISRSRQRQPMLLLPPAAPPLHACQNSFAWHQQYDEVGTGLRPG</sequence>
<comment type="caution">
    <text evidence="1">The sequence shown here is derived from an EMBL/GenBank/DDBJ whole genome shotgun (WGS) entry which is preliminary data.</text>
</comment>
<accession>A0ABD1ZM98</accession>
<protein>
    <submittedName>
        <fullName evidence="1">Uncharacterized protein</fullName>
    </submittedName>
</protein>
<organism evidence="1 2">
    <name type="scientific">Riccia fluitans</name>
    <dbReference type="NCBI Taxonomy" id="41844"/>
    <lineage>
        <taxon>Eukaryota</taxon>
        <taxon>Viridiplantae</taxon>
        <taxon>Streptophyta</taxon>
        <taxon>Embryophyta</taxon>
        <taxon>Marchantiophyta</taxon>
        <taxon>Marchantiopsida</taxon>
        <taxon>Marchantiidae</taxon>
        <taxon>Marchantiales</taxon>
        <taxon>Ricciaceae</taxon>
        <taxon>Riccia</taxon>
    </lineage>
</organism>
<gene>
    <name evidence="1" type="ORF">R1flu_020631</name>
</gene>
<evidence type="ECO:0000313" key="1">
    <source>
        <dbReference type="EMBL" id="KAL2652503.1"/>
    </source>
</evidence>
<proteinExistence type="predicted"/>
<dbReference type="AlphaFoldDB" id="A0ABD1ZM98"/>
<evidence type="ECO:0000313" key="2">
    <source>
        <dbReference type="Proteomes" id="UP001605036"/>
    </source>
</evidence>
<reference evidence="1 2" key="1">
    <citation type="submission" date="2024-09" db="EMBL/GenBank/DDBJ databases">
        <title>Chromosome-scale assembly of Riccia fluitans.</title>
        <authorList>
            <person name="Paukszto L."/>
            <person name="Sawicki J."/>
            <person name="Karawczyk K."/>
            <person name="Piernik-Szablinska J."/>
            <person name="Szczecinska M."/>
            <person name="Mazdziarz M."/>
        </authorList>
    </citation>
    <scope>NUCLEOTIDE SEQUENCE [LARGE SCALE GENOMIC DNA]</scope>
    <source>
        <strain evidence="1">Rf_01</strain>
        <tissue evidence="1">Aerial parts of the thallus</tissue>
    </source>
</reference>
<keyword evidence="2" id="KW-1185">Reference proteome</keyword>
<dbReference type="Proteomes" id="UP001605036">
    <property type="component" value="Unassembled WGS sequence"/>
</dbReference>
<name>A0ABD1ZM98_9MARC</name>